<evidence type="ECO:0000256" key="4">
    <source>
        <dbReference type="ARBA" id="ARBA00022737"/>
    </source>
</evidence>
<dbReference type="Pfam" id="PF00400">
    <property type="entry name" value="WD40"/>
    <property type="match status" value="3"/>
</dbReference>
<evidence type="ECO:0000256" key="10">
    <source>
        <dbReference type="SAM" id="MobiDB-lite"/>
    </source>
</evidence>
<feature type="compositionally biased region" description="Acidic residues" evidence="10">
    <location>
        <begin position="1334"/>
        <end position="1359"/>
    </location>
</feature>
<sequence length="1638" mass="187431">MFKRKNQQKRHKNHLNKLKVNNNSNSNQSRLRVNKSHLNRLRVNRSHLSRLRVNKSQLKEVKVNRSHLNRLRVNKSQLKEAESDQKPSEQAEGEQKPTEPSAGEQKPSEQSEEQKLSEQTESEQKPSGGTEEGEIPEPSSYQKAFEAGQEAEKAQQEVTQEVGGSVEQKEAKKEEEDKNQNAAGEQKTEGGSEDGIPEAVNYQKAFESQQEGDKSQQEEGDKNQNAAEGGSEDGIPEAVSYQKAFESEQEGDKSQQEEGDKNQNAEEETPEEGEQKQEDKEEEPKIPDDFYYGYEDIVSRPVVTAESGLPEDLLSLQHMFGYDCTKRANLHMLDDRTVIFAAGNLVQILDLQTKEQKYIRSTSGGGIGAITVHPTKKYFVVAEKGDAPNINIFEYPSLKLYRILRGGTQKSYSYVDFSVDGELLASQGGDPDFMLTVWNWKQEQTVLRSKAFSQDVFRATFSTELEGQLTTAGTGHIRFWKMADTFTGLKLQGELGKFGKTEITDIEGYVELPDGKVLSGSEWGNMLLWDGGLIKVEIGRKNKKPCHHGDITQILLDEGELMTIGIDGYIRVWDFESIDTADSTDESGLFEMEPMNELRVGADVHLRSITKSVDAENEITNWYAQDANGGIWKLDLSFSHTSMAPEKLFTYHAGPILGCDVSPISHLVATTGTDHTVRVYDYIQQKQLHEAKFPAGGSCLKWAPQIVDPKGATFLAGFMDGVLRIFKIANLSQEASHRRHKHDIDLDLKQVFKPHNKKITSMAIDSKGELLATGGEDNSIFFMSIGETYEAIGFINTPTAVRQLQWSPDKFSKTTLLVFCDEGIVLEVEAPDSSKIDTAHTYLIPDLKIKTQKFKSIKSRVRHEEDLAKKAKEEEERKKKEEEERRKRIERGLETESEQGDEEGEEDKEEEREEEWKPFIPEEPSPILDGFYTEEGKFWLSMGGFDAGYIYEYQFISEEEREKIPEELRDEPVRLIPVEESKDIPIRIMKYSINGKQMLFGMEDGSVRIQNLETEYDLSAMGPFWNLTMHDNDYGHITGICPSYDGKMLLTVGADGNFFLYNYMEQEKIEEKVKENKAKLPSAKKGEDEKRIDDIDDPNAYSIEDAKQKAEHDKMMKQAEEKKREEFEMDREIKIELQQQRDDRIETVRKELAWEAEKQRIALEKLRKRFKDVVECERIVVKAFQTPHEAASPPPGAKTGAAPAEANKEEKGGESEVEDIEEELTPLEIQIRQAEEIRLTYEQDRIIKRIEELLKNFDAELRLLRHDKFKLDIVLEVQGKLDSKKKEIEKLQEKERQLYATFMHSLGDNNKFGDYLTKVFKKRIKRAKKKTTEGEDSDEDSDDDSDWDEDEDESDEEAGGFDLDICPPGCDQNLYDNTCQLREKRLDIEEALTEEKKNNEALKKEVESLNKKSKVIDSALKTAQNDLEAFQLEKQQKLNDLDVVVTLKLHQIQYMINGVLPQDLGQTLVFESNGVTRLQQRIKELEHEKHLQKKHMKESRKTHVQLIKDRKVFESKLIEMEEQCNTMMIGKFGRIVDLEKLETITFNRSIEEQKERLRLTEIQCSEEQLEWDGEEYSGARKSDVREKQRLIQLVQLQAQEIDALKEEIMLLSRKGGHILPPAQPPLPQSPANMRTISN</sequence>
<dbReference type="Gene3D" id="2.130.10.10">
    <property type="entry name" value="YVTN repeat-like/Quinoprotein amine dehydrogenase"/>
    <property type="match status" value="3"/>
</dbReference>
<feature type="region of interest" description="Disordered" evidence="10">
    <location>
        <begin position="1616"/>
        <end position="1638"/>
    </location>
</feature>
<evidence type="ECO:0000313" key="12">
    <source>
        <dbReference type="Proteomes" id="UP001217089"/>
    </source>
</evidence>
<dbReference type="PANTHER" id="PTHR14885:SF3">
    <property type="entry name" value="CILIA- AND FLAGELLA-ASSOCIATED PROTEIN 44"/>
    <property type="match status" value="1"/>
</dbReference>
<dbReference type="PROSITE" id="PS50082">
    <property type="entry name" value="WD_REPEATS_2"/>
    <property type="match status" value="2"/>
</dbReference>
<comment type="caution">
    <text evidence="11">The sequence shown here is derived from an EMBL/GenBank/DDBJ whole genome shotgun (WGS) entry which is preliminary data.</text>
</comment>
<evidence type="ECO:0000256" key="1">
    <source>
        <dbReference type="ARBA" id="ARBA00004430"/>
    </source>
</evidence>
<feature type="compositionally biased region" description="Basic and acidic residues" evidence="10">
    <location>
        <begin position="77"/>
        <end position="97"/>
    </location>
</feature>
<dbReference type="InterPro" id="IPR001680">
    <property type="entry name" value="WD40_rpt"/>
</dbReference>
<feature type="compositionally biased region" description="Basic and acidic residues" evidence="10">
    <location>
        <begin position="211"/>
        <end position="222"/>
    </location>
</feature>
<evidence type="ECO:0000256" key="7">
    <source>
        <dbReference type="ARBA" id="ARBA00023273"/>
    </source>
</evidence>
<dbReference type="Proteomes" id="UP001217089">
    <property type="component" value="Unassembled WGS sequence"/>
</dbReference>
<protein>
    <recommendedName>
        <fullName evidence="13">Cilia- and flagella-associated protein 44</fullName>
    </recommendedName>
</protein>
<keyword evidence="3 8" id="KW-0853">WD repeat</keyword>
<feature type="region of interest" description="Disordered" evidence="10">
    <location>
        <begin position="1329"/>
        <end position="1366"/>
    </location>
</feature>
<evidence type="ECO:0000256" key="3">
    <source>
        <dbReference type="ARBA" id="ARBA00022574"/>
    </source>
</evidence>
<feature type="compositionally biased region" description="Basic and acidic residues" evidence="10">
    <location>
        <begin position="273"/>
        <end position="287"/>
    </location>
</feature>
<feature type="coiled-coil region" evidence="9">
    <location>
        <begin position="1385"/>
        <end position="1440"/>
    </location>
</feature>
<accession>A0ABQ9FFM6</accession>
<dbReference type="InterPro" id="IPR036322">
    <property type="entry name" value="WD40_repeat_dom_sf"/>
</dbReference>
<evidence type="ECO:0000256" key="2">
    <source>
        <dbReference type="ARBA" id="ARBA00022490"/>
    </source>
</evidence>
<keyword evidence="7" id="KW-0966">Cell projection</keyword>
<dbReference type="PANTHER" id="PTHR14885">
    <property type="entry name" value="CILIA- AND FLAGELLA-ASSOCIATED PROTEIN 43-RELATED"/>
    <property type="match status" value="1"/>
</dbReference>
<keyword evidence="2" id="KW-0963">Cytoplasm</keyword>
<keyword evidence="4" id="KW-0677">Repeat</keyword>
<evidence type="ECO:0000256" key="5">
    <source>
        <dbReference type="ARBA" id="ARBA00023054"/>
    </source>
</evidence>
<feature type="compositionally biased region" description="Acidic residues" evidence="10">
    <location>
        <begin position="895"/>
        <end position="913"/>
    </location>
</feature>
<feature type="repeat" description="WD" evidence="8">
    <location>
        <begin position="649"/>
        <end position="690"/>
    </location>
</feature>
<dbReference type="SUPFAM" id="SSF50978">
    <property type="entry name" value="WD40 repeat-like"/>
    <property type="match status" value="1"/>
</dbReference>
<dbReference type="InterPro" id="IPR011047">
    <property type="entry name" value="Quinoprotein_ADH-like_sf"/>
</dbReference>
<reference evidence="11 12" key="1">
    <citation type="submission" date="2022-12" db="EMBL/GenBank/DDBJ databases">
        <title>Chromosome-level genome of Tegillarca granosa.</title>
        <authorList>
            <person name="Kim J."/>
        </authorList>
    </citation>
    <scope>NUCLEOTIDE SEQUENCE [LARGE SCALE GENOMIC DNA]</scope>
    <source>
        <strain evidence="11">Teg-2019</strain>
        <tissue evidence="11">Adductor muscle</tissue>
    </source>
</reference>
<keyword evidence="5 9" id="KW-0175">Coiled coil</keyword>
<feature type="compositionally biased region" description="Basic and acidic residues" evidence="10">
    <location>
        <begin position="250"/>
        <end position="264"/>
    </location>
</feature>
<evidence type="ECO:0000256" key="8">
    <source>
        <dbReference type="PROSITE-ProRule" id="PRU00221"/>
    </source>
</evidence>
<feature type="region of interest" description="Disordered" evidence="10">
    <location>
        <begin position="1187"/>
        <end position="1219"/>
    </location>
</feature>
<feature type="compositionally biased region" description="Basic and acidic residues" evidence="10">
    <location>
        <begin position="865"/>
        <end position="894"/>
    </location>
</feature>
<gene>
    <name evidence="11" type="ORF">KUTeg_006133</name>
</gene>
<organism evidence="11 12">
    <name type="scientific">Tegillarca granosa</name>
    <name type="common">Malaysian cockle</name>
    <name type="synonym">Anadara granosa</name>
    <dbReference type="NCBI Taxonomy" id="220873"/>
    <lineage>
        <taxon>Eukaryota</taxon>
        <taxon>Metazoa</taxon>
        <taxon>Spiralia</taxon>
        <taxon>Lophotrochozoa</taxon>
        <taxon>Mollusca</taxon>
        <taxon>Bivalvia</taxon>
        <taxon>Autobranchia</taxon>
        <taxon>Pteriomorphia</taxon>
        <taxon>Arcoida</taxon>
        <taxon>Arcoidea</taxon>
        <taxon>Arcidae</taxon>
        <taxon>Tegillarca</taxon>
    </lineage>
</organism>
<feature type="region of interest" description="Disordered" evidence="10">
    <location>
        <begin position="865"/>
        <end position="920"/>
    </location>
</feature>
<feature type="coiled-coil region" evidence="9">
    <location>
        <begin position="1468"/>
        <end position="1502"/>
    </location>
</feature>
<keyword evidence="12" id="KW-1185">Reference proteome</keyword>
<feature type="compositionally biased region" description="Basic and acidic residues" evidence="10">
    <location>
        <begin position="167"/>
        <end position="179"/>
    </location>
</feature>
<feature type="compositionally biased region" description="Basic residues" evidence="10">
    <location>
        <begin position="1"/>
        <end position="17"/>
    </location>
</feature>
<dbReference type="SUPFAM" id="SSF50998">
    <property type="entry name" value="Quinoprotein alcohol dehydrogenase-like"/>
    <property type="match status" value="1"/>
</dbReference>
<feature type="coiled-coil region" evidence="9">
    <location>
        <begin position="1550"/>
        <end position="1614"/>
    </location>
</feature>
<evidence type="ECO:0000313" key="11">
    <source>
        <dbReference type="EMBL" id="KAJ8316119.1"/>
    </source>
</evidence>
<feature type="compositionally biased region" description="Low complexity" evidence="10">
    <location>
        <begin position="18"/>
        <end position="31"/>
    </location>
</feature>
<dbReference type="InterPro" id="IPR015943">
    <property type="entry name" value="WD40/YVTN_repeat-like_dom_sf"/>
</dbReference>
<comment type="subcellular location">
    <subcellularLocation>
        <location evidence="1">Cytoplasm</location>
        <location evidence="1">Cytoskeleton</location>
        <location evidence="1">Cilium axoneme</location>
    </subcellularLocation>
</comment>
<feature type="compositionally biased region" description="Basic residues" evidence="10">
    <location>
        <begin position="64"/>
        <end position="73"/>
    </location>
</feature>
<feature type="compositionally biased region" description="Basic residues" evidence="10">
    <location>
        <begin position="32"/>
        <end position="53"/>
    </location>
</feature>
<feature type="region of interest" description="Disordered" evidence="10">
    <location>
        <begin position="1"/>
        <end position="287"/>
    </location>
</feature>
<dbReference type="EMBL" id="JARBDR010000328">
    <property type="protein sequence ID" value="KAJ8316119.1"/>
    <property type="molecule type" value="Genomic_DNA"/>
</dbReference>
<evidence type="ECO:0000256" key="6">
    <source>
        <dbReference type="ARBA" id="ARBA00023212"/>
    </source>
</evidence>
<name>A0ABQ9FFM6_TEGGR</name>
<dbReference type="SMART" id="SM00320">
    <property type="entry name" value="WD40"/>
    <property type="match status" value="7"/>
</dbReference>
<feature type="compositionally biased region" description="Basic and acidic residues" evidence="10">
    <location>
        <begin position="106"/>
        <end position="124"/>
    </location>
</feature>
<proteinExistence type="predicted"/>
<evidence type="ECO:0000256" key="9">
    <source>
        <dbReference type="SAM" id="Coils"/>
    </source>
</evidence>
<keyword evidence="6" id="KW-0206">Cytoskeleton</keyword>
<evidence type="ECO:0008006" key="13">
    <source>
        <dbReference type="Google" id="ProtNLM"/>
    </source>
</evidence>
<feature type="repeat" description="WD" evidence="8">
    <location>
        <begin position="752"/>
        <end position="780"/>
    </location>
</feature>